<protein>
    <recommendedName>
        <fullName evidence="4">Glycosyltransferase RgtA/B/C/D-like domain-containing protein</fullName>
    </recommendedName>
</protein>
<keyword evidence="1" id="KW-1133">Transmembrane helix</keyword>
<organism evidence="2 3">
    <name type="scientific">Nocardioides flavescens</name>
    <dbReference type="NCBI Taxonomy" id="2691959"/>
    <lineage>
        <taxon>Bacteria</taxon>
        <taxon>Bacillati</taxon>
        <taxon>Actinomycetota</taxon>
        <taxon>Actinomycetes</taxon>
        <taxon>Propionibacteriales</taxon>
        <taxon>Nocardioidaceae</taxon>
        <taxon>Nocardioides</taxon>
    </lineage>
</organism>
<feature type="transmembrane region" description="Helical" evidence="1">
    <location>
        <begin position="117"/>
        <end position="137"/>
    </location>
</feature>
<dbReference type="Proteomes" id="UP000473325">
    <property type="component" value="Unassembled WGS sequence"/>
</dbReference>
<dbReference type="AlphaFoldDB" id="A0A6L7F0V6"/>
<comment type="caution">
    <text evidence="2">The sequence shown here is derived from an EMBL/GenBank/DDBJ whole genome shotgun (WGS) entry which is preliminary data.</text>
</comment>
<feature type="transmembrane region" description="Helical" evidence="1">
    <location>
        <begin position="181"/>
        <end position="199"/>
    </location>
</feature>
<feature type="transmembrane region" description="Helical" evidence="1">
    <location>
        <begin position="149"/>
        <end position="175"/>
    </location>
</feature>
<keyword evidence="1" id="KW-0812">Transmembrane</keyword>
<name>A0A6L7F0V6_9ACTN</name>
<feature type="transmembrane region" description="Helical" evidence="1">
    <location>
        <begin position="324"/>
        <end position="343"/>
    </location>
</feature>
<dbReference type="EMBL" id="WUEK01000005">
    <property type="protein sequence ID" value="MXG89802.1"/>
    <property type="molecule type" value="Genomic_DNA"/>
</dbReference>
<proteinExistence type="predicted"/>
<evidence type="ECO:0000313" key="2">
    <source>
        <dbReference type="EMBL" id="MXG89802.1"/>
    </source>
</evidence>
<feature type="transmembrane region" description="Helical" evidence="1">
    <location>
        <begin position="293"/>
        <end position="312"/>
    </location>
</feature>
<gene>
    <name evidence="2" type="ORF">GRQ65_09590</name>
</gene>
<keyword evidence="1" id="KW-0472">Membrane</keyword>
<feature type="transmembrane region" description="Helical" evidence="1">
    <location>
        <begin position="65"/>
        <end position="85"/>
    </location>
</feature>
<sequence>MGLLASLLVLASQARRLYFFGDDWAFLLKRTVSWHDLMAPHNEHWSALPVLVFRAMFRLFGIDHYLAYGLLPVLLHVAACVLLFALMRRNGIGGWSALVGTAPLVFLQGNLAENPLWDFQIGFLGSAVLGLVGLLLVHDPGRRSLVLSWAASVLGLMCSGMSLPMVGWLTGYALLRHGPRRACAVAIVPAVVYVAWFLAYGRGANAAGPSATGPAFLGFVSSGLANFWQQALPIASAGGPFLLLLACYAVLGPLTTDRRALAVSGVVAVIAMYALIGFSRAGYGVDFALASRYSYFAALFTLPAFAVVVEHAGRLMHERPGHRAVATAALLALTVAIGITQTLSYGASREKLTDGLEQRLAATERLIDDGGTFLSQSVSPTYNPDITLDGLRRDDVRSALPASAVTRREVMEASVVVQTAASPSRFDLPTADVTLRRVVGDPPSAGCADLVAEDDAWFLIPASREGGQIAVVTSASGLSAALVAAEVRPAQTTLPTTPGVATWIASTARVAGLKVQVPAGPFQLCTSV</sequence>
<dbReference type="RefSeq" id="WP_160877613.1">
    <property type="nucleotide sequence ID" value="NZ_WUEK01000005.1"/>
</dbReference>
<evidence type="ECO:0000313" key="3">
    <source>
        <dbReference type="Proteomes" id="UP000473325"/>
    </source>
</evidence>
<accession>A0A6L7F0V6</accession>
<feature type="transmembrane region" description="Helical" evidence="1">
    <location>
        <begin position="92"/>
        <end position="111"/>
    </location>
</feature>
<keyword evidence="3" id="KW-1185">Reference proteome</keyword>
<evidence type="ECO:0008006" key="4">
    <source>
        <dbReference type="Google" id="ProtNLM"/>
    </source>
</evidence>
<evidence type="ECO:0000256" key="1">
    <source>
        <dbReference type="SAM" id="Phobius"/>
    </source>
</evidence>
<feature type="transmembrane region" description="Helical" evidence="1">
    <location>
        <begin position="211"/>
        <end position="228"/>
    </location>
</feature>
<reference evidence="2 3" key="1">
    <citation type="submission" date="2019-12" db="EMBL/GenBank/DDBJ databases">
        <authorList>
            <person name="Kun Z."/>
        </authorList>
    </citation>
    <scope>NUCLEOTIDE SEQUENCE [LARGE SCALE GENOMIC DNA]</scope>
    <source>
        <strain evidence="2 3">YIM 123512</strain>
    </source>
</reference>
<feature type="transmembrane region" description="Helical" evidence="1">
    <location>
        <begin position="234"/>
        <end position="254"/>
    </location>
</feature>
<feature type="transmembrane region" description="Helical" evidence="1">
    <location>
        <begin position="261"/>
        <end position="281"/>
    </location>
</feature>